<organism evidence="1 2">
    <name type="scientific">Haloferula helveola</name>
    <dbReference type="NCBI Taxonomy" id="490095"/>
    <lineage>
        <taxon>Bacteria</taxon>
        <taxon>Pseudomonadati</taxon>
        <taxon>Verrucomicrobiota</taxon>
        <taxon>Verrucomicrobiia</taxon>
        <taxon>Verrucomicrobiales</taxon>
        <taxon>Verrucomicrobiaceae</taxon>
        <taxon>Haloferula</taxon>
    </lineage>
</organism>
<accession>A0ABM7RJH1</accession>
<evidence type="ECO:0000313" key="2">
    <source>
        <dbReference type="Proteomes" id="UP001374893"/>
    </source>
</evidence>
<evidence type="ECO:0000313" key="1">
    <source>
        <dbReference type="EMBL" id="BCX47134.1"/>
    </source>
</evidence>
<proteinExistence type="predicted"/>
<keyword evidence="2" id="KW-1185">Reference proteome</keyword>
<gene>
    <name evidence="1" type="ORF">HAHE_10420</name>
</gene>
<dbReference type="Proteomes" id="UP001374893">
    <property type="component" value="Chromosome"/>
</dbReference>
<name>A0ABM7RJH1_9BACT</name>
<protein>
    <submittedName>
        <fullName evidence="1">Uncharacterized protein</fullName>
    </submittedName>
</protein>
<sequence>MKRTLSILLLALPLADAVEVDVDAVGRDLNGWQGSVARYSTAGAAFEVGQPIMSWDESNNLIVEAEIREIRRSSPVYDAKVRLLVSPDGLVRRASVKGTVDGKVFDSGEVTRPEPAVIPEAPSAEEGAEGVGPVVDVAPTDPDEEMRQALDQQLVAAIERARRSEKVVKRDLSSWLLSGAASEGETLVEGTAVVVSSLFRRIDR</sequence>
<reference evidence="1 2" key="1">
    <citation type="submission" date="2021-06" db="EMBL/GenBank/DDBJ databases">
        <title>Complete genome of Haloferula helveola possessing various polysaccharide degrading enzymes.</title>
        <authorList>
            <person name="Takami H."/>
            <person name="Huang C."/>
            <person name="Hamasaki K."/>
        </authorList>
    </citation>
    <scope>NUCLEOTIDE SEQUENCE [LARGE SCALE GENOMIC DNA]</scope>
    <source>
        <strain evidence="1 2">CN-1</strain>
    </source>
</reference>
<dbReference type="EMBL" id="AP024702">
    <property type="protein sequence ID" value="BCX47134.1"/>
    <property type="molecule type" value="Genomic_DNA"/>
</dbReference>
<dbReference type="RefSeq" id="WP_338689170.1">
    <property type="nucleotide sequence ID" value="NZ_AP024702.1"/>
</dbReference>